<reference evidence="8" key="1">
    <citation type="submission" date="2012-02" db="EMBL/GenBank/DDBJ databases">
        <title>The complete genome of Echinicola vietnamensis DSM 17526.</title>
        <authorList>
            <person name="Lucas S."/>
            <person name="Copeland A."/>
            <person name="Lapidus A."/>
            <person name="Glavina del Rio T."/>
            <person name="Dalin E."/>
            <person name="Tice H."/>
            <person name="Bruce D."/>
            <person name="Goodwin L."/>
            <person name="Pitluck S."/>
            <person name="Peters L."/>
            <person name="Ovchinnikova G."/>
            <person name="Teshima H."/>
            <person name="Kyrpides N."/>
            <person name="Mavromatis K."/>
            <person name="Ivanova N."/>
            <person name="Brettin T."/>
            <person name="Detter J.C."/>
            <person name="Han C."/>
            <person name="Larimer F."/>
            <person name="Land M."/>
            <person name="Hauser L."/>
            <person name="Markowitz V."/>
            <person name="Cheng J.-F."/>
            <person name="Hugenholtz P."/>
            <person name="Woyke T."/>
            <person name="Wu D."/>
            <person name="Brambilla E."/>
            <person name="Klenk H.-P."/>
            <person name="Eisen J.A."/>
        </authorList>
    </citation>
    <scope>NUCLEOTIDE SEQUENCE [LARGE SCALE GENOMIC DNA]</scope>
    <source>
        <strain evidence="8">DSM 17526 / LMG 23754 / KMM 6221</strain>
    </source>
</reference>
<comment type="similarity">
    <text evidence="1">Belongs to the sigma-70 factor family. ECF subfamily.</text>
</comment>
<gene>
    <name evidence="7" type="ordered locus">Echvi_4324</name>
</gene>
<dbReference type="STRING" id="926556.Echvi_4324"/>
<dbReference type="InterPro" id="IPR013324">
    <property type="entry name" value="RNA_pol_sigma_r3/r4-like"/>
</dbReference>
<evidence type="ECO:0000256" key="4">
    <source>
        <dbReference type="ARBA" id="ARBA00023163"/>
    </source>
</evidence>
<keyword evidence="3" id="KW-0731">Sigma factor</keyword>
<protein>
    <submittedName>
        <fullName evidence="7">RNA polymerase sigma-70 factor, expansion family 1</fullName>
    </submittedName>
</protein>
<keyword evidence="8" id="KW-1185">Reference proteome</keyword>
<dbReference type="PANTHER" id="PTHR43133">
    <property type="entry name" value="RNA POLYMERASE ECF-TYPE SIGMA FACTO"/>
    <property type="match status" value="1"/>
</dbReference>
<dbReference type="Proteomes" id="UP000010796">
    <property type="component" value="Chromosome"/>
</dbReference>
<dbReference type="NCBIfam" id="TIGR02937">
    <property type="entry name" value="sigma70-ECF"/>
    <property type="match status" value="1"/>
</dbReference>
<evidence type="ECO:0000313" key="7">
    <source>
        <dbReference type="EMBL" id="AGA80512.1"/>
    </source>
</evidence>
<dbReference type="InterPro" id="IPR007627">
    <property type="entry name" value="RNA_pol_sigma70_r2"/>
</dbReference>
<dbReference type="KEGG" id="evi:Echvi_4324"/>
<dbReference type="InterPro" id="IPR039425">
    <property type="entry name" value="RNA_pol_sigma-70-like"/>
</dbReference>
<dbReference type="Gene3D" id="1.10.1740.10">
    <property type="match status" value="1"/>
</dbReference>
<accession>L0G4R7</accession>
<feature type="domain" description="RNA polymerase sigma factor 70 region 4 type 2" evidence="6">
    <location>
        <begin position="124"/>
        <end position="169"/>
    </location>
</feature>
<dbReference type="PANTHER" id="PTHR43133:SF46">
    <property type="entry name" value="RNA POLYMERASE SIGMA-70 FACTOR ECF SUBFAMILY"/>
    <property type="match status" value="1"/>
</dbReference>
<keyword evidence="2" id="KW-0805">Transcription regulation</keyword>
<evidence type="ECO:0000256" key="3">
    <source>
        <dbReference type="ARBA" id="ARBA00023082"/>
    </source>
</evidence>
<sequence>MKELTDQKLYERIKDSDHSAFQELFDRYWKKLFGFTFRMLQNVEQSEDIVQEIFLSLWEKAPLKDVAHIKSYLYSAVKYQVSSVIRNQKWELDWDTIEGIYEVQVPTYDPLELEEVNRFVEISIDTLPPKCKEIYCLQKEEGYTAKEIASNLNISPRTVEGHLHKAKKILKAKLQLYDVLVLTVFYL</sequence>
<organism evidence="7 8">
    <name type="scientific">Echinicola vietnamensis (strain DSM 17526 / LMG 23754 / KMM 6221)</name>
    <dbReference type="NCBI Taxonomy" id="926556"/>
    <lineage>
        <taxon>Bacteria</taxon>
        <taxon>Pseudomonadati</taxon>
        <taxon>Bacteroidota</taxon>
        <taxon>Cytophagia</taxon>
        <taxon>Cytophagales</taxon>
        <taxon>Cyclobacteriaceae</taxon>
        <taxon>Echinicola</taxon>
    </lineage>
</organism>
<dbReference type="RefSeq" id="WP_015268041.1">
    <property type="nucleotide sequence ID" value="NC_019904.1"/>
</dbReference>
<proteinExistence type="inferred from homology"/>
<evidence type="ECO:0000256" key="1">
    <source>
        <dbReference type="ARBA" id="ARBA00010641"/>
    </source>
</evidence>
<dbReference type="Gene3D" id="1.10.10.10">
    <property type="entry name" value="Winged helix-like DNA-binding domain superfamily/Winged helix DNA-binding domain"/>
    <property type="match status" value="1"/>
</dbReference>
<evidence type="ECO:0000259" key="6">
    <source>
        <dbReference type="Pfam" id="PF08281"/>
    </source>
</evidence>
<keyword evidence="4" id="KW-0804">Transcription</keyword>
<evidence type="ECO:0000256" key="2">
    <source>
        <dbReference type="ARBA" id="ARBA00023015"/>
    </source>
</evidence>
<dbReference type="GO" id="GO:0016987">
    <property type="term" value="F:sigma factor activity"/>
    <property type="evidence" value="ECO:0007669"/>
    <property type="project" value="UniProtKB-KW"/>
</dbReference>
<name>L0G4R7_ECHVK</name>
<dbReference type="GO" id="GO:0003677">
    <property type="term" value="F:DNA binding"/>
    <property type="evidence" value="ECO:0007669"/>
    <property type="project" value="InterPro"/>
</dbReference>
<dbReference type="SUPFAM" id="SSF88946">
    <property type="entry name" value="Sigma2 domain of RNA polymerase sigma factors"/>
    <property type="match status" value="1"/>
</dbReference>
<dbReference type="eggNOG" id="COG1595">
    <property type="taxonomic scope" value="Bacteria"/>
</dbReference>
<dbReference type="AlphaFoldDB" id="L0G4R7"/>
<dbReference type="OrthoDB" id="679904at2"/>
<dbReference type="InterPro" id="IPR036388">
    <property type="entry name" value="WH-like_DNA-bd_sf"/>
</dbReference>
<dbReference type="InterPro" id="IPR013325">
    <property type="entry name" value="RNA_pol_sigma_r2"/>
</dbReference>
<feature type="domain" description="RNA polymerase sigma-70 region 2" evidence="5">
    <location>
        <begin position="24"/>
        <end position="90"/>
    </location>
</feature>
<evidence type="ECO:0000259" key="5">
    <source>
        <dbReference type="Pfam" id="PF04542"/>
    </source>
</evidence>
<dbReference type="Pfam" id="PF04542">
    <property type="entry name" value="Sigma70_r2"/>
    <property type="match status" value="1"/>
</dbReference>
<dbReference type="EMBL" id="CP003346">
    <property type="protein sequence ID" value="AGA80512.1"/>
    <property type="molecule type" value="Genomic_DNA"/>
</dbReference>
<dbReference type="GO" id="GO:0006352">
    <property type="term" value="P:DNA-templated transcription initiation"/>
    <property type="evidence" value="ECO:0007669"/>
    <property type="project" value="InterPro"/>
</dbReference>
<dbReference type="SUPFAM" id="SSF88659">
    <property type="entry name" value="Sigma3 and sigma4 domains of RNA polymerase sigma factors"/>
    <property type="match status" value="1"/>
</dbReference>
<evidence type="ECO:0000313" key="8">
    <source>
        <dbReference type="Proteomes" id="UP000010796"/>
    </source>
</evidence>
<dbReference type="InterPro" id="IPR013249">
    <property type="entry name" value="RNA_pol_sigma70_r4_t2"/>
</dbReference>
<dbReference type="HOGENOM" id="CLU_047691_4_1_10"/>
<dbReference type="Pfam" id="PF08281">
    <property type="entry name" value="Sigma70_r4_2"/>
    <property type="match status" value="1"/>
</dbReference>
<dbReference type="InterPro" id="IPR014284">
    <property type="entry name" value="RNA_pol_sigma-70_dom"/>
</dbReference>